<feature type="compositionally biased region" description="Pro residues" evidence="1">
    <location>
        <begin position="42"/>
        <end position="53"/>
    </location>
</feature>
<dbReference type="STRING" id="211114.SAMN04489726_0041"/>
<evidence type="ECO:0000259" key="3">
    <source>
        <dbReference type="PROSITE" id="PS50006"/>
    </source>
</evidence>
<protein>
    <recommendedName>
        <fullName evidence="3">FHA domain-containing protein</fullName>
    </recommendedName>
</protein>
<gene>
    <name evidence="4" type="ORF">SAMN04489726_0041</name>
</gene>
<feature type="domain" description="FHA" evidence="3">
    <location>
        <begin position="191"/>
        <end position="218"/>
    </location>
</feature>
<feature type="compositionally biased region" description="Gly residues" evidence="1">
    <location>
        <begin position="31"/>
        <end position="41"/>
    </location>
</feature>
<dbReference type="EMBL" id="LT629701">
    <property type="protein sequence ID" value="SDM15213.1"/>
    <property type="molecule type" value="Genomic_DNA"/>
</dbReference>
<proteinExistence type="predicted"/>
<sequence>MRTRSAVAAALCLALLSGCTSTVVGSPSAQGTGGAGGGGTPGGPPGPPKPPRPVIQLGDQYPIKDWKEAGAPFDPCATLKWEDFPAAMRGTGAPKAQQVEPTSAYTLQCTFDNSGMISFNPDGENAPQGKTLFMVDVLWGPELGPQSVKNGTPVTIAGKAGSQRESTFGAAKEPYCTVVMPVSKGGAGIEVRNGRFSDKGGACDVARGLMEKLLSRVQ</sequence>
<name>A0A1G9QW93_ALLAB</name>
<feature type="signal peptide" evidence="2">
    <location>
        <begin position="1"/>
        <end position="25"/>
    </location>
</feature>
<reference evidence="4 5" key="1">
    <citation type="submission" date="2016-10" db="EMBL/GenBank/DDBJ databases">
        <authorList>
            <person name="de Groot N.N."/>
        </authorList>
    </citation>
    <scope>NUCLEOTIDE SEQUENCE [LARGE SCALE GENOMIC DNA]</scope>
    <source>
        <strain evidence="4 5">DSM 44149</strain>
    </source>
</reference>
<keyword evidence="2" id="KW-0732">Signal</keyword>
<evidence type="ECO:0000313" key="5">
    <source>
        <dbReference type="Proteomes" id="UP000183376"/>
    </source>
</evidence>
<evidence type="ECO:0000313" key="4">
    <source>
        <dbReference type="EMBL" id="SDM15213.1"/>
    </source>
</evidence>
<dbReference type="PROSITE" id="PS50006">
    <property type="entry name" value="FHA_DOMAIN"/>
    <property type="match status" value="1"/>
</dbReference>
<dbReference type="InterPro" id="IPR000253">
    <property type="entry name" value="FHA_dom"/>
</dbReference>
<dbReference type="RefSeq" id="WP_081900599.1">
    <property type="nucleotide sequence ID" value="NZ_JOEF01000022.1"/>
</dbReference>
<feature type="chain" id="PRO_5009245419" description="FHA domain-containing protein" evidence="2">
    <location>
        <begin position="26"/>
        <end position="218"/>
    </location>
</feature>
<organism evidence="4 5">
    <name type="scientific">Allokutzneria albata</name>
    <name type="common">Kibdelosporangium albatum</name>
    <dbReference type="NCBI Taxonomy" id="211114"/>
    <lineage>
        <taxon>Bacteria</taxon>
        <taxon>Bacillati</taxon>
        <taxon>Actinomycetota</taxon>
        <taxon>Actinomycetes</taxon>
        <taxon>Pseudonocardiales</taxon>
        <taxon>Pseudonocardiaceae</taxon>
        <taxon>Allokutzneria</taxon>
    </lineage>
</organism>
<dbReference type="AlphaFoldDB" id="A0A1G9QW93"/>
<feature type="region of interest" description="Disordered" evidence="1">
    <location>
        <begin position="25"/>
        <end position="53"/>
    </location>
</feature>
<dbReference type="PROSITE" id="PS51257">
    <property type="entry name" value="PROKAR_LIPOPROTEIN"/>
    <property type="match status" value="1"/>
</dbReference>
<evidence type="ECO:0000256" key="2">
    <source>
        <dbReference type="SAM" id="SignalP"/>
    </source>
</evidence>
<dbReference type="Proteomes" id="UP000183376">
    <property type="component" value="Chromosome I"/>
</dbReference>
<accession>A0A1G9QW93</accession>
<evidence type="ECO:0000256" key="1">
    <source>
        <dbReference type="SAM" id="MobiDB-lite"/>
    </source>
</evidence>
<keyword evidence="5" id="KW-1185">Reference proteome</keyword>
<dbReference type="InterPro" id="IPR024520">
    <property type="entry name" value="DUF3558"/>
</dbReference>
<dbReference type="OrthoDB" id="3692613at2"/>
<dbReference type="Pfam" id="PF12079">
    <property type="entry name" value="DUF3558"/>
    <property type="match status" value="1"/>
</dbReference>
<dbReference type="eggNOG" id="ENOG5031WGH">
    <property type="taxonomic scope" value="Bacteria"/>
</dbReference>